<feature type="region of interest" description="Disordered" evidence="1">
    <location>
        <begin position="659"/>
        <end position="678"/>
    </location>
</feature>
<dbReference type="InterPro" id="IPR028389">
    <property type="entry name" value="POT1"/>
</dbReference>
<comment type="caution">
    <text evidence="2">The sequence shown here is derived from an EMBL/GenBank/DDBJ whole genome shotgun (WGS) entry which is preliminary data.</text>
</comment>
<dbReference type="GO" id="GO:0010521">
    <property type="term" value="F:telomerase inhibitor activity"/>
    <property type="evidence" value="ECO:0007669"/>
    <property type="project" value="TreeGrafter"/>
</dbReference>
<dbReference type="InterPro" id="IPR012340">
    <property type="entry name" value="NA-bd_OB-fold"/>
</dbReference>
<dbReference type="SUPFAM" id="SSF50249">
    <property type="entry name" value="Nucleic acid-binding proteins"/>
    <property type="match status" value="1"/>
</dbReference>
<dbReference type="RefSeq" id="XP_018990644.1">
    <property type="nucleotide sequence ID" value="XM_019141837.1"/>
</dbReference>
<dbReference type="GeneID" id="30158476"/>
<accession>A0A1E3HET5</accession>
<name>A0A1E3HET5_9TREE</name>
<evidence type="ECO:0000313" key="2">
    <source>
        <dbReference type="EMBL" id="ODN74863.1"/>
    </source>
</evidence>
<reference evidence="2 3" key="1">
    <citation type="submission" date="2016-06" db="EMBL/GenBank/DDBJ databases">
        <title>Evolution of pathogenesis and genome organization in the Tremellales.</title>
        <authorList>
            <person name="Cuomo C."/>
            <person name="Litvintseva A."/>
            <person name="Heitman J."/>
            <person name="Chen Y."/>
            <person name="Sun S."/>
            <person name="Springer D."/>
            <person name="Dromer F."/>
            <person name="Young S."/>
            <person name="Zeng Q."/>
            <person name="Chapman S."/>
            <person name="Gujja S."/>
            <person name="Saif S."/>
            <person name="Birren B."/>
        </authorList>
    </citation>
    <scope>NUCLEOTIDE SEQUENCE [LARGE SCALE GENOMIC DNA]</scope>
    <source>
        <strain evidence="2 3">CBS 6039</strain>
    </source>
</reference>
<dbReference type="PANTHER" id="PTHR14513:SF0">
    <property type="entry name" value="PROTECTION OF TELOMERES PROTEIN 1"/>
    <property type="match status" value="1"/>
</dbReference>
<sequence length="1246" mass="137031">MVGTRTVPADLKAGALLPRGRSITGKVTAFQYHDTPNKPSCLLFTVETRSSHPPNPNGNGHPSKVDVIRYDIQLYPSKWHPYSQAPQSKRECSSVRKLLFNGHDELKAIGGEKEATVFMVGGLQVRSVLQTPREGASGTEWAVILRGIGRMQILKPGNRNGYIFKDDPTLPMERFNATEALPVPSRSPAKSANASALQITSNPTVLSTNASQALTKKRVSEWGVPSVKKVRTEQDGPAVSGPSRLGSTSTLPNPPPNVNTSPAGAPLSPVTNSVSMRPEGSTAAAASPLFELHPAEAEISERLQKAGLPGLREPIPQYTNLQNLVNGRMVNIIAYIHDCNVAKPGTSWDSNFTIHLLDATSKPHPDDPTERSFSSCTLFRPKVSQFDMFQRGTVLLLRNATVQLQPDTRDILKLKAASGDGNGKGAVVYKGEDEFVFEDKKLLAHVSEVEKERMKAMFEWGKRCLTPPSQKPVMGQAIQLKPDFATGPTLNGPSTSKSKKLRSLSDIKPGEYGDATVKILRKEIDFKTTVEYYCTDGTEAQHGGFNRNYRGLLFSLPHNAVYVINVPNASEVGGFEHMEDGNVVTLENVHATRHRKDGSIVYTWEWKEAGADDDSMRAKVAKLERGEVAQAVERRIVALGGDVVVKEEPTSKIEIAGAGSTGSVVGEDSGASANSSSRVAAASAPIPVLSEYQRKRRKPLKDADVRDYIDATVEILHIDPISKELYVSDGTVADRPSSVPNRNYSNATFGLPHNAVYVFDIPDSHRAIWGASNLRIGNVVGLPNVNCRLHPSDASFAFSWEWREQTVPGRTIEAKSVELVTGNRAKIVKDRIAALREQHKLVAGDGAQGDNGPFYRGGSKRKRRPLREIEVGDYVDATVQILDIDQSAFGEAAQLYVSDGTEADRAETSRNYFGKTFGLPHNAVYVIDVHDLKDVQGSGLIKTGDVVTLPNVHCKDGYRYSWEWKAQEVRGETYRAKSVMRAMEHEARDVLQRIASLKTGNQYSPAQNPAQSTADLSRQSIHQPSNAVAATTRYNDSSTHILPRDCSPAFHTLFRHPSEYPISSLRRIASTNSKVNETPPRRTIAWAGKIYDRDGGGGSVCVWAWCKSCKQWIGNAESVLREQEKTEKAVGCRECGEGAVEWKYRFWVTLCEGDTELTVFCGHEAESYLPFLPPYNLSTNPNDTRRTLGRLTEIDAEVTDLIMGAPKLSSGKQQRERPWIDWTVEPFRERNGRVTAWAVFGMTRGC</sequence>
<dbReference type="AlphaFoldDB" id="A0A1E3HET5"/>
<evidence type="ECO:0000256" key="1">
    <source>
        <dbReference type="SAM" id="MobiDB-lite"/>
    </source>
</evidence>
<organism evidence="2 3">
    <name type="scientific">Cryptococcus amylolentus CBS 6039</name>
    <dbReference type="NCBI Taxonomy" id="1295533"/>
    <lineage>
        <taxon>Eukaryota</taxon>
        <taxon>Fungi</taxon>
        <taxon>Dikarya</taxon>
        <taxon>Basidiomycota</taxon>
        <taxon>Agaricomycotina</taxon>
        <taxon>Tremellomycetes</taxon>
        <taxon>Tremellales</taxon>
        <taxon>Cryptococcaceae</taxon>
        <taxon>Cryptococcus</taxon>
    </lineage>
</organism>
<gene>
    <name evidence="2" type="ORF">L202_07167</name>
</gene>
<dbReference type="GO" id="GO:0016233">
    <property type="term" value="P:telomere capping"/>
    <property type="evidence" value="ECO:0007669"/>
    <property type="project" value="TreeGrafter"/>
</dbReference>
<keyword evidence="3" id="KW-1185">Reference proteome</keyword>
<feature type="region of interest" description="Disordered" evidence="1">
    <location>
        <begin position="210"/>
        <end position="282"/>
    </location>
</feature>
<dbReference type="EMBL" id="AWGJ01000011">
    <property type="protein sequence ID" value="ODN74863.1"/>
    <property type="molecule type" value="Genomic_DNA"/>
</dbReference>
<evidence type="ECO:0008006" key="4">
    <source>
        <dbReference type="Google" id="ProtNLM"/>
    </source>
</evidence>
<dbReference type="Gene3D" id="2.40.50.140">
    <property type="entry name" value="Nucleic acid-binding proteins"/>
    <property type="match status" value="3"/>
</dbReference>
<dbReference type="Proteomes" id="UP000094065">
    <property type="component" value="Unassembled WGS sequence"/>
</dbReference>
<feature type="compositionally biased region" description="Low complexity" evidence="1">
    <location>
        <begin position="669"/>
        <end position="678"/>
    </location>
</feature>
<dbReference type="GO" id="GO:0000783">
    <property type="term" value="C:nuclear telomere cap complex"/>
    <property type="evidence" value="ECO:0007669"/>
    <property type="project" value="TreeGrafter"/>
</dbReference>
<protein>
    <recommendedName>
        <fullName evidence="4">Protection of telomeres protein 1</fullName>
    </recommendedName>
</protein>
<dbReference type="OrthoDB" id="2186770at2759"/>
<evidence type="ECO:0000313" key="3">
    <source>
        <dbReference type="Proteomes" id="UP000094065"/>
    </source>
</evidence>
<dbReference type="PANTHER" id="PTHR14513">
    <property type="entry name" value="PROTECTION OF TELOMERES 1"/>
    <property type="match status" value="1"/>
</dbReference>
<dbReference type="STRING" id="1295533.A0A1E3HET5"/>
<proteinExistence type="predicted"/>
<dbReference type="GO" id="GO:0032210">
    <property type="term" value="P:regulation of telomere maintenance via telomerase"/>
    <property type="evidence" value="ECO:0007669"/>
    <property type="project" value="TreeGrafter"/>
</dbReference>
<dbReference type="GO" id="GO:0098505">
    <property type="term" value="F:G-rich strand telomeric DNA binding"/>
    <property type="evidence" value="ECO:0007669"/>
    <property type="project" value="TreeGrafter"/>
</dbReference>
<feature type="region of interest" description="Disordered" evidence="1">
    <location>
        <begin position="998"/>
        <end position="1032"/>
    </location>
</feature>